<dbReference type="HOGENOM" id="CLU_000445_107_19_7"/>
<dbReference type="OrthoDB" id="9816383at2"/>
<dbReference type="PANTHER" id="PTHR43531">
    <property type="entry name" value="PROTEIN ICFG"/>
    <property type="match status" value="1"/>
</dbReference>
<comment type="similarity">
    <text evidence="7">Belongs to the methyl-accepting chemotaxis (MCP) protein family.</text>
</comment>
<gene>
    <name evidence="12" type="ordered locus">DaAHT2_0926</name>
</gene>
<evidence type="ECO:0000256" key="8">
    <source>
        <dbReference type="PROSITE-ProRule" id="PRU00284"/>
    </source>
</evidence>
<feature type="region of interest" description="Disordered" evidence="9">
    <location>
        <begin position="362"/>
        <end position="387"/>
    </location>
</feature>
<accession>D6Z255</accession>
<keyword evidence="3" id="KW-0488">Methylation</keyword>
<dbReference type="PROSITE" id="PS50111">
    <property type="entry name" value="CHEMOTAXIS_TRANSDUC_2"/>
    <property type="match status" value="1"/>
</dbReference>
<feature type="transmembrane region" description="Helical" evidence="10">
    <location>
        <begin position="315"/>
        <end position="337"/>
    </location>
</feature>
<dbReference type="SMART" id="SM00283">
    <property type="entry name" value="MA"/>
    <property type="match status" value="1"/>
</dbReference>
<keyword evidence="6 10" id="KW-0472">Membrane</keyword>
<evidence type="ECO:0000259" key="11">
    <source>
        <dbReference type="PROSITE" id="PS50111"/>
    </source>
</evidence>
<dbReference type="GO" id="GO:0004888">
    <property type="term" value="F:transmembrane signaling receptor activity"/>
    <property type="evidence" value="ECO:0007669"/>
    <property type="project" value="TreeGrafter"/>
</dbReference>
<proteinExistence type="inferred from homology"/>
<dbReference type="STRING" id="589865.DaAHT2_0926"/>
<dbReference type="GO" id="GO:0007165">
    <property type="term" value="P:signal transduction"/>
    <property type="evidence" value="ECO:0007669"/>
    <property type="project" value="UniProtKB-KW"/>
</dbReference>
<evidence type="ECO:0000256" key="3">
    <source>
        <dbReference type="ARBA" id="ARBA00022481"/>
    </source>
</evidence>
<evidence type="ECO:0000256" key="4">
    <source>
        <dbReference type="ARBA" id="ARBA00022692"/>
    </source>
</evidence>
<dbReference type="EMBL" id="CP001940">
    <property type="protein sequence ID" value="ADH85630.1"/>
    <property type="molecule type" value="Genomic_DNA"/>
</dbReference>
<dbReference type="GO" id="GO:0006935">
    <property type="term" value="P:chemotaxis"/>
    <property type="evidence" value="ECO:0007669"/>
    <property type="project" value="TreeGrafter"/>
</dbReference>
<keyword evidence="2" id="KW-1003">Cell membrane</keyword>
<dbReference type="RefSeq" id="WP_013163160.1">
    <property type="nucleotide sequence ID" value="NC_014216.1"/>
</dbReference>
<dbReference type="PANTHER" id="PTHR43531:SF14">
    <property type="entry name" value="METHYL-ACCEPTING CHEMOTAXIS PROTEIN I-RELATED"/>
    <property type="match status" value="1"/>
</dbReference>
<feature type="region of interest" description="Disordered" evidence="9">
    <location>
        <begin position="607"/>
        <end position="665"/>
    </location>
</feature>
<protein>
    <submittedName>
        <fullName evidence="12">Methyl-accepting chemotaxis sensory transducer</fullName>
    </submittedName>
</protein>
<dbReference type="InterPro" id="IPR051310">
    <property type="entry name" value="MCP_chemotaxis"/>
</dbReference>
<evidence type="ECO:0000313" key="12">
    <source>
        <dbReference type="EMBL" id="ADH85630.1"/>
    </source>
</evidence>
<dbReference type="AlphaFoldDB" id="D6Z255"/>
<dbReference type="Proteomes" id="UP000001508">
    <property type="component" value="Chromosome"/>
</dbReference>
<comment type="subcellular location">
    <subcellularLocation>
        <location evidence="1">Cell membrane</location>
        <topology evidence="1">Multi-pass membrane protein</topology>
    </subcellularLocation>
</comment>
<dbReference type="InterPro" id="IPR033479">
    <property type="entry name" value="dCache_1"/>
</dbReference>
<keyword evidence="8" id="KW-0807">Transducer</keyword>
<keyword evidence="13" id="KW-1185">Reference proteome</keyword>
<feature type="domain" description="Methyl-accepting transducer" evidence="11">
    <location>
        <begin position="354"/>
        <end position="583"/>
    </location>
</feature>
<dbReference type="GO" id="GO:0005886">
    <property type="term" value="C:plasma membrane"/>
    <property type="evidence" value="ECO:0007669"/>
    <property type="project" value="UniProtKB-SubCell"/>
</dbReference>
<name>D6Z255_DESAT</name>
<evidence type="ECO:0000256" key="1">
    <source>
        <dbReference type="ARBA" id="ARBA00004651"/>
    </source>
</evidence>
<reference evidence="13" key="1">
    <citation type="submission" date="2010-02" db="EMBL/GenBank/DDBJ databases">
        <title>Complete sequence of Desulfurivibrio alkaliphilus AHT2.</title>
        <authorList>
            <consortium name="US DOE Joint Genome Institute"/>
            <person name="Pitluck S."/>
            <person name="Chertkov O."/>
            <person name="Detter J.C."/>
            <person name="Han C."/>
            <person name="Tapia R."/>
            <person name="Larimer F."/>
            <person name="Land M."/>
            <person name="Hauser L."/>
            <person name="Kyrpides N."/>
            <person name="Mikhailova N."/>
            <person name="Sorokin D.Y."/>
            <person name="Muyzer G."/>
            <person name="Woyke T."/>
        </authorList>
    </citation>
    <scope>NUCLEOTIDE SEQUENCE [LARGE SCALE GENOMIC DNA]</scope>
    <source>
        <strain evidence="13">DSM 19089 / UNIQEM U267 / AHT2</strain>
    </source>
</reference>
<dbReference type="SUPFAM" id="SSF58104">
    <property type="entry name" value="Methyl-accepting chemotaxis protein (MCP) signaling domain"/>
    <property type="match status" value="1"/>
</dbReference>
<dbReference type="InterPro" id="IPR004089">
    <property type="entry name" value="MCPsignal_dom"/>
</dbReference>
<feature type="compositionally biased region" description="Acidic residues" evidence="9">
    <location>
        <begin position="655"/>
        <end position="665"/>
    </location>
</feature>
<evidence type="ECO:0000313" key="13">
    <source>
        <dbReference type="Proteomes" id="UP000001508"/>
    </source>
</evidence>
<dbReference type="Gene3D" id="1.10.287.950">
    <property type="entry name" value="Methyl-accepting chemotaxis protein"/>
    <property type="match status" value="1"/>
</dbReference>
<evidence type="ECO:0000256" key="9">
    <source>
        <dbReference type="SAM" id="MobiDB-lite"/>
    </source>
</evidence>
<keyword evidence="4 10" id="KW-0812">Transmembrane</keyword>
<evidence type="ECO:0000256" key="5">
    <source>
        <dbReference type="ARBA" id="ARBA00022989"/>
    </source>
</evidence>
<dbReference type="InParanoid" id="D6Z255"/>
<evidence type="ECO:0000256" key="7">
    <source>
        <dbReference type="ARBA" id="ARBA00029447"/>
    </source>
</evidence>
<dbReference type="Pfam" id="PF02743">
    <property type="entry name" value="dCache_1"/>
    <property type="match status" value="1"/>
</dbReference>
<sequence>MAISIGKKLNSNILLLAIVAFGAFMTLGVTAVTTARDSFIQEKFEQLSSIREIKKNQVESYFLERRGDLAVLTGMIGALRDSLGEEGNGAMLAARYDDFFTNFKESYGYYDLFLIDPEGHVFYTVERESDYQTNLITGLYRDSNLGQLVRQVRQSGRYGLIDFAPYAPSNGEPAAFIAQPLLRNGQLEMIVALQLALTDINEIMQERTGMGQTGETYLVGPDYLMRSDSFLDPQNFSVSASFARPDQGRVDTAAAQAAIGGQSGAEIVLDYNDNPVLSAYTPVRVDGLNWALLAEIDEQEVRHDSQAARNLLNRVLVIGGFATLAMMAGIIINFLIVRRMVTVLNRISSGLHDGANQVSASSSQVAAGGQELAEGATEQAASLEETSASLEEISSMTQQNAENAGGADNLMREAGAVVKRAGDSMGELTNSMAAITKASEETSKIIKTIDEIAFQTNLLALNAAVEAARAGEAGAGFAVVADEVRNLAMRAAEAAQNTAELIDSTVQQVKDGAEIVERTNEAFGEVAGSTSKAASLVGEIAAASKEQAEGVSQLNSTMGQMDEVVQRTAANAEESAAAAQQLSAMSAQMKDFVGELTFLVNGEATVSQSSGYETGGGVRRRPTPAAPTRQALPTPAPKKAKPATATGGKKAEEIIPFDDDDFKDF</sequence>
<keyword evidence="5 10" id="KW-1133">Transmembrane helix</keyword>
<dbReference type="KEGG" id="dak:DaAHT2_0926"/>
<evidence type="ECO:0000256" key="10">
    <source>
        <dbReference type="SAM" id="Phobius"/>
    </source>
</evidence>
<dbReference type="Gene3D" id="3.30.450.20">
    <property type="entry name" value="PAS domain"/>
    <property type="match status" value="1"/>
</dbReference>
<dbReference type="eggNOG" id="COG0840">
    <property type="taxonomic scope" value="Bacteria"/>
</dbReference>
<evidence type="ECO:0000256" key="2">
    <source>
        <dbReference type="ARBA" id="ARBA00022475"/>
    </source>
</evidence>
<evidence type="ECO:0000256" key="6">
    <source>
        <dbReference type="ARBA" id="ARBA00023136"/>
    </source>
</evidence>
<dbReference type="Pfam" id="PF00015">
    <property type="entry name" value="MCPsignal"/>
    <property type="match status" value="1"/>
</dbReference>
<organism evidence="12 13">
    <name type="scientific">Desulfurivibrio alkaliphilus (strain DSM 19089 / UNIQEM U267 / AHT2)</name>
    <dbReference type="NCBI Taxonomy" id="589865"/>
    <lineage>
        <taxon>Bacteria</taxon>
        <taxon>Pseudomonadati</taxon>
        <taxon>Thermodesulfobacteriota</taxon>
        <taxon>Desulfobulbia</taxon>
        <taxon>Desulfobulbales</taxon>
        <taxon>Desulfobulbaceae</taxon>
        <taxon>Desulfurivibrio</taxon>
    </lineage>
</organism>